<name>A0ABT5BJC4_9BACT</name>
<feature type="region of interest" description="Disordered" evidence="4">
    <location>
        <begin position="452"/>
        <end position="477"/>
    </location>
</feature>
<dbReference type="InterPro" id="IPR000408">
    <property type="entry name" value="Reg_chr_condens"/>
</dbReference>
<evidence type="ECO:0000313" key="6">
    <source>
        <dbReference type="Proteomes" id="UP001217838"/>
    </source>
</evidence>
<gene>
    <name evidence="5" type="ORF">POL58_41025</name>
</gene>
<keyword evidence="6" id="KW-1185">Reference proteome</keyword>
<organism evidence="5 6">
    <name type="scientific">Nannocystis radixulma</name>
    <dbReference type="NCBI Taxonomy" id="2995305"/>
    <lineage>
        <taxon>Bacteria</taxon>
        <taxon>Pseudomonadati</taxon>
        <taxon>Myxococcota</taxon>
        <taxon>Polyangia</taxon>
        <taxon>Nannocystales</taxon>
        <taxon>Nannocystaceae</taxon>
        <taxon>Nannocystis</taxon>
    </lineage>
</organism>
<sequence length="531" mass="53939">MKRGLISVLCLLACQGGQETTATSGTTATTSGATDTSTAASATETAGPVPTGTSSQTTETTAPGTTDSSTSGPPTTGTTDPAMTGTTGVGESTTSTGSTTLDLETTGTTTTTGPDSCGDGIVDVDELCDDGNATPHDGCEDDCRPTLLDVQAGHLHTCVLFGSGAVKCWGGSPSGQLGYGHTDALGDEPGEMPTPDLDLGGKVVEIAAGYSHTCARLEDGAVRCWGENTYGQLGYGHTDPVGDEPGQMPPPDVQLDGSAVALSAGWLHTCALLATGEVRCWGGNAFGQLGLGHTEDIGDEPGEMPPPPAQVGDDIESISSGYTFNCVTRAGGEVRCWGENSAGCLGQADGMGENRGDEPGELPTPPVLVGAPVAQLGAGHSMVCTLLMDGSVRCWGNGEYGALGAGNTLDRGLFPGDMPPPAVDLGGIGVQLVSRFLRTCVRMDTGKLRCWGDAKSGDAHTGDEPGEMPPPDVPLPGSVQRVGGGDHHMCAIMVDGNLRCWGNGVDGQLGLGEKQWVFYDQIAGKPPIPLF</sequence>
<evidence type="ECO:0000256" key="2">
    <source>
        <dbReference type="ARBA" id="ARBA00022737"/>
    </source>
</evidence>
<dbReference type="InterPro" id="IPR011936">
    <property type="entry name" value="Myxo_disulph_rpt"/>
</dbReference>
<evidence type="ECO:0000256" key="3">
    <source>
        <dbReference type="ARBA" id="ARBA00023157"/>
    </source>
</evidence>
<dbReference type="Gene3D" id="2.130.10.30">
    <property type="entry name" value="Regulator of chromosome condensation 1/beta-lactamase-inhibitor protein II"/>
    <property type="match status" value="2"/>
</dbReference>
<dbReference type="EMBL" id="JAQNDN010000024">
    <property type="protein sequence ID" value="MDC0674202.1"/>
    <property type="molecule type" value="Genomic_DNA"/>
</dbReference>
<evidence type="ECO:0000256" key="1">
    <source>
        <dbReference type="ARBA" id="ARBA00022729"/>
    </source>
</evidence>
<dbReference type="InterPro" id="IPR051553">
    <property type="entry name" value="Ran_GTPase-activating"/>
</dbReference>
<dbReference type="NCBIfam" id="TIGR02232">
    <property type="entry name" value="myxo_disulf_rpt"/>
    <property type="match status" value="1"/>
</dbReference>
<proteinExistence type="predicted"/>
<keyword evidence="3" id="KW-1015">Disulfide bond</keyword>
<dbReference type="SUPFAM" id="SSF50985">
    <property type="entry name" value="RCC1/BLIP-II"/>
    <property type="match status" value="1"/>
</dbReference>
<accession>A0ABT5BJC4</accession>
<feature type="compositionally biased region" description="Low complexity" evidence="4">
    <location>
        <begin position="20"/>
        <end position="113"/>
    </location>
</feature>
<dbReference type="PANTHER" id="PTHR45982:SF1">
    <property type="entry name" value="REGULATOR OF CHROMOSOME CONDENSATION"/>
    <property type="match status" value="1"/>
</dbReference>
<protein>
    <recommendedName>
        <fullName evidence="7">Myxococcus cysteine-rich repeat-containing protein</fullName>
    </recommendedName>
</protein>
<dbReference type="Pfam" id="PF13948">
    <property type="entry name" value="DUF4215"/>
    <property type="match status" value="1"/>
</dbReference>
<evidence type="ECO:0008006" key="7">
    <source>
        <dbReference type="Google" id="ProtNLM"/>
    </source>
</evidence>
<evidence type="ECO:0000256" key="4">
    <source>
        <dbReference type="SAM" id="MobiDB-lite"/>
    </source>
</evidence>
<dbReference type="PANTHER" id="PTHR45982">
    <property type="entry name" value="REGULATOR OF CHROMOSOME CONDENSATION"/>
    <property type="match status" value="1"/>
</dbReference>
<dbReference type="Proteomes" id="UP001217838">
    <property type="component" value="Unassembled WGS sequence"/>
</dbReference>
<comment type="caution">
    <text evidence="5">The sequence shown here is derived from an EMBL/GenBank/DDBJ whole genome shotgun (WGS) entry which is preliminary data.</text>
</comment>
<keyword evidence="1" id="KW-0732">Signal</keyword>
<dbReference type="RefSeq" id="WP_272008245.1">
    <property type="nucleotide sequence ID" value="NZ_JAQNDN010000024.1"/>
</dbReference>
<dbReference type="PRINTS" id="PR00633">
    <property type="entry name" value="RCCNDNSATION"/>
</dbReference>
<feature type="region of interest" description="Disordered" evidence="4">
    <location>
        <begin position="18"/>
        <end position="120"/>
    </location>
</feature>
<keyword evidence="2" id="KW-0677">Repeat</keyword>
<dbReference type="InterPro" id="IPR009091">
    <property type="entry name" value="RCC1/BLIP-II"/>
</dbReference>
<reference evidence="5 6" key="1">
    <citation type="submission" date="2022-11" db="EMBL/GenBank/DDBJ databases">
        <title>Minimal conservation of predation-associated metabolite biosynthetic gene clusters underscores biosynthetic potential of Myxococcota including descriptions for ten novel species: Archangium lansinium sp. nov., Myxococcus landrumus sp. nov., Nannocystis bai.</title>
        <authorList>
            <person name="Ahearne A."/>
            <person name="Stevens C."/>
            <person name="Dowd S."/>
        </authorList>
    </citation>
    <scope>NUCLEOTIDE SEQUENCE [LARGE SCALE GENOMIC DNA]</scope>
    <source>
        <strain evidence="5 6">NCELM</strain>
    </source>
</reference>
<feature type="compositionally biased region" description="Basic and acidic residues" evidence="4">
    <location>
        <begin position="452"/>
        <end position="463"/>
    </location>
</feature>
<dbReference type="Pfam" id="PF13540">
    <property type="entry name" value="RCC1_2"/>
    <property type="match status" value="5"/>
</dbReference>
<dbReference type="PROSITE" id="PS50012">
    <property type="entry name" value="RCC1_3"/>
    <property type="match status" value="5"/>
</dbReference>
<evidence type="ECO:0000313" key="5">
    <source>
        <dbReference type="EMBL" id="MDC0674202.1"/>
    </source>
</evidence>